<sequence length="59" mass="6329">MGATDDAAAKMGGQLREFLSRMENALSALETDLSSLLDTGYEPVSAYRDMIEITSQDAA</sequence>
<evidence type="ECO:0000313" key="1">
    <source>
        <dbReference type="EMBL" id="SVE44524.1"/>
    </source>
</evidence>
<dbReference type="AlphaFoldDB" id="A0A383DJN1"/>
<dbReference type="EMBL" id="UINC01217778">
    <property type="protein sequence ID" value="SVE44524.1"/>
    <property type="molecule type" value="Genomic_DNA"/>
</dbReference>
<feature type="non-terminal residue" evidence="1">
    <location>
        <position position="59"/>
    </location>
</feature>
<reference evidence="1" key="1">
    <citation type="submission" date="2018-05" db="EMBL/GenBank/DDBJ databases">
        <authorList>
            <person name="Lanie J.A."/>
            <person name="Ng W.-L."/>
            <person name="Kazmierczak K.M."/>
            <person name="Andrzejewski T.M."/>
            <person name="Davidsen T.M."/>
            <person name="Wayne K.J."/>
            <person name="Tettelin H."/>
            <person name="Glass J.I."/>
            <person name="Rusch D."/>
            <person name="Podicherti R."/>
            <person name="Tsui H.-C.T."/>
            <person name="Winkler M.E."/>
        </authorList>
    </citation>
    <scope>NUCLEOTIDE SEQUENCE</scope>
</reference>
<accession>A0A383DJN1</accession>
<gene>
    <name evidence="1" type="ORF">METZ01_LOCUS497378</name>
</gene>
<proteinExistence type="predicted"/>
<organism evidence="1">
    <name type="scientific">marine metagenome</name>
    <dbReference type="NCBI Taxonomy" id="408172"/>
    <lineage>
        <taxon>unclassified sequences</taxon>
        <taxon>metagenomes</taxon>
        <taxon>ecological metagenomes</taxon>
    </lineage>
</organism>
<protein>
    <submittedName>
        <fullName evidence="1">Uncharacterized protein</fullName>
    </submittedName>
</protein>
<name>A0A383DJN1_9ZZZZ</name>